<gene>
    <name evidence="2" type="ORF">RASY3_00810</name>
</gene>
<accession>A0A011UJT4</accession>
<dbReference type="OrthoDB" id="9878237at2"/>
<evidence type="ECO:0000256" key="1">
    <source>
        <dbReference type="SAM" id="Phobius"/>
    </source>
</evidence>
<evidence type="ECO:0000313" key="3">
    <source>
        <dbReference type="Proteomes" id="UP000021369"/>
    </source>
</evidence>
<proteinExistence type="predicted"/>
<reference evidence="2 3" key="1">
    <citation type="submission" date="2013-06" db="EMBL/GenBank/DDBJ databases">
        <title>Rumen cellulosomics: divergent fiber-degrading strategies revealed by comparative genome-wide analysis of six Ruminococcal strains.</title>
        <authorList>
            <person name="Dassa B."/>
            <person name="Borovok I."/>
            <person name="Lamed R."/>
            <person name="Flint H."/>
            <person name="Yeoman C.J."/>
            <person name="White B."/>
            <person name="Bayer E.A."/>
        </authorList>
    </citation>
    <scope>NUCLEOTIDE SEQUENCE [LARGE SCALE GENOMIC DNA]</scope>
    <source>
        <strain evidence="2 3">SY3</strain>
    </source>
</reference>
<dbReference type="Proteomes" id="UP000021369">
    <property type="component" value="Unassembled WGS sequence"/>
</dbReference>
<keyword evidence="1" id="KW-0472">Membrane</keyword>
<organism evidence="2 3">
    <name type="scientific">Ruminococcus albus SY3</name>
    <dbReference type="NCBI Taxonomy" id="1341156"/>
    <lineage>
        <taxon>Bacteria</taxon>
        <taxon>Bacillati</taxon>
        <taxon>Bacillota</taxon>
        <taxon>Clostridia</taxon>
        <taxon>Eubacteriales</taxon>
        <taxon>Oscillospiraceae</taxon>
        <taxon>Ruminococcus</taxon>
    </lineage>
</organism>
<feature type="transmembrane region" description="Helical" evidence="1">
    <location>
        <begin position="9"/>
        <end position="30"/>
    </location>
</feature>
<keyword evidence="1" id="KW-1133">Transmembrane helix</keyword>
<sequence>MIIKRKQRFVIGIILMIAIISIPIIIRFIYRAPYRYCENCLQSNIEYFDALPTYIRNYSLSGTVKISDENTPNEINEILDSLNKQYQKDSDYPVFTAIEVYSDNNGNLAISIQAKKEIIKGDNGIETPDVRCYYLVYVEPNYVGNIHAKDKAPFYDNWRTWSSDTYSG</sequence>
<protein>
    <submittedName>
        <fullName evidence="2">Uncharacterized protein</fullName>
    </submittedName>
</protein>
<keyword evidence="1" id="KW-0812">Transmembrane</keyword>
<dbReference type="EMBL" id="JEOB01000001">
    <property type="protein sequence ID" value="EXM40909.1"/>
    <property type="molecule type" value="Genomic_DNA"/>
</dbReference>
<dbReference type="AlphaFoldDB" id="A0A011UJT4"/>
<comment type="caution">
    <text evidence="2">The sequence shown here is derived from an EMBL/GenBank/DDBJ whole genome shotgun (WGS) entry which is preliminary data.</text>
</comment>
<name>A0A011UJT4_RUMAL</name>
<keyword evidence="3" id="KW-1185">Reference proteome</keyword>
<evidence type="ECO:0000313" key="2">
    <source>
        <dbReference type="EMBL" id="EXM40909.1"/>
    </source>
</evidence>